<comment type="caution">
    <text evidence="4">The sequence shown here is derived from an EMBL/GenBank/DDBJ whole genome shotgun (WGS) entry which is preliminary data.</text>
</comment>
<dbReference type="Pfam" id="PF13488">
    <property type="entry name" value="Gly-zipper_Omp"/>
    <property type="match status" value="1"/>
</dbReference>
<keyword evidence="5" id="KW-1185">Reference proteome</keyword>
<evidence type="ECO:0000259" key="3">
    <source>
        <dbReference type="Pfam" id="PF13488"/>
    </source>
</evidence>
<dbReference type="STRING" id="765913.ThidrDRAFT_3263"/>
<protein>
    <recommendedName>
        <fullName evidence="3">Glycine zipper domain-containing protein</fullName>
    </recommendedName>
</protein>
<dbReference type="AlphaFoldDB" id="G2E4Q0"/>
<organism evidence="4 5">
    <name type="scientific">Thiorhodococcus drewsii AZ1</name>
    <dbReference type="NCBI Taxonomy" id="765913"/>
    <lineage>
        <taxon>Bacteria</taxon>
        <taxon>Pseudomonadati</taxon>
        <taxon>Pseudomonadota</taxon>
        <taxon>Gammaproteobacteria</taxon>
        <taxon>Chromatiales</taxon>
        <taxon>Chromatiaceae</taxon>
        <taxon>Thiorhodococcus</taxon>
    </lineage>
</organism>
<evidence type="ECO:0000313" key="5">
    <source>
        <dbReference type="Proteomes" id="UP000004200"/>
    </source>
</evidence>
<dbReference type="PROSITE" id="PS51257">
    <property type="entry name" value="PROKAR_LIPOPROTEIN"/>
    <property type="match status" value="1"/>
</dbReference>
<gene>
    <name evidence="4" type="ORF">ThidrDRAFT_3263</name>
</gene>
<proteinExistence type="predicted"/>
<sequence length="208" mass="21182">MKGMQRIGLATALAAGTVIASGCSSTGSMQDQAIGTTIGAALGCGVGALISGDAKGCAAGAAVGAVVGFGSVVISQYNARQVRSASKDARVYGLSTAPSSPQVKIRKGKSSPRTVRHGDPVNISTDYSLTLPKGVSKARVTESWVLKKDGKKVAKLPSKSASRAPGGWVADAEISIPSDVPTGTYLIEHRVQVGSSYDVDESTFVVRS</sequence>
<reference evidence="4 5" key="1">
    <citation type="submission" date="2011-06" db="EMBL/GenBank/DDBJ databases">
        <title>The draft genome of Thiorhodococcus drewsii AZ1.</title>
        <authorList>
            <consortium name="US DOE Joint Genome Institute (JGI-PGF)"/>
            <person name="Lucas S."/>
            <person name="Han J."/>
            <person name="Lapidus A."/>
            <person name="Cheng J.-F."/>
            <person name="Goodwin L."/>
            <person name="Pitluck S."/>
            <person name="Peters L."/>
            <person name="Land M.L."/>
            <person name="Hauser L."/>
            <person name="Vogl K."/>
            <person name="Liu Z."/>
            <person name="Imhoff J."/>
            <person name="Thiel V."/>
            <person name="Frigaard N.-U."/>
            <person name="Bryant D.A."/>
            <person name="Woyke T.J."/>
        </authorList>
    </citation>
    <scope>NUCLEOTIDE SEQUENCE [LARGE SCALE GENOMIC DNA]</scope>
    <source>
        <strain evidence="4 5">AZ1</strain>
    </source>
</reference>
<evidence type="ECO:0000256" key="2">
    <source>
        <dbReference type="SAM" id="SignalP"/>
    </source>
</evidence>
<feature type="region of interest" description="Disordered" evidence="1">
    <location>
        <begin position="98"/>
        <end position="119"/>
    </location>
</feature>
<dbReference type="RefSeq" id="WP_007041976.1">
    <property type="nucleotide sequence ID" value="NZ_AFWT01000026.1"/>
</dbReference>
<accession>G2E4Q0</accession>
<name>G2E4Q0_9GAMM</name>
<dbReference type="OrthoDB" id="5765207at2"/>
<evidence type="ECO:0000313" key="4">
    <source>
        <dbReference type="EMBL" id="EGV29526.1"/>
    </source>
</evidence>
<keyword evidence="2" id="KW-0732">Signal</keyword>
<evidence type="ECO:0000256" key="1">
    <source>
        <dbReference type="SAM" id="MobiDB-lite"/>
    </source>
</evidence>
<dbReference type="eggNOG" id="ENOG502ZBKH">
    <property type="taxonomic scope" value="Bacteria"/>
</dbReference>
<feature type="signal peptide" evidence="2">
    <location>
        <begin position="1"/>
        <end position="20"/>
    </location>
</feature>
<feature type="domain" description="Glycine zipper" evidence="3">
    <location>
        <begin position="34"/>
        <end position="68"/>
    </location>
</feature>
<feature type="chain" id="PRO_5003428998" description="Glycine zipper domain-containing protein" evidence="2">
    <location>
        <begin position="21"/>
        <end position="208"/>
    </location>
</feature>
<dbReference type="InterPro" id="IPR039567">
    <property type="entry name" value="Gly-zipper"/>
</dbReference>
<dbReference type="EMBL" id="AFWT01000026">
    <property type="protein sequence ID" value="EGV29526.1"/>
    <property type="molecule type" value="Genomic_DNA"/>
</dbReference>
<dbReference type="Proteomes" id="UP000004200">
    <property type="component" value="Unassembled WGS sequence"/>
</dbReference>